<gene>
    <name evidence="2" type="ORF">RN606_03245</name>
    <name evidence="3" type="ORF">RN607_03505</name>
</gene>
<name>A0AA96F852_9MICO</name>
<dbReference type="Proteomes" id="UP001304125">
    <property type="component" value="Chromosome"/>
</dbReference>
<evidence type="ECO:0000256" key="1">
    <source>
        <dbReference type="SAM" id="Phobius"/>
    </source>
</evidence>
<dbReference type="KEGG" id="dcp:RN607_03505"/>
<evidence type="ECO:0000313" key="3">
    <source>
        <dbReference type="EMBL" id="WNM28081.1"/>
    </source>
</evidence>
<accession>A0AA96JDI1</accession>
<accession>A0AA96F852</accession>
<keyword evidence="1" id="KW-1133">Transmembrane helix</keyword>
<protein>
    <submittedName>
        <fullName evidence="2">Uncharacterized protein</fullName>
    </submittedName>
</protein>
<proteinExistence type="predicted"/>
<evidence type="ECO:0000313" key="4">
    <source>
        <dbReference type="Proteomes" id="UP001304125"/>
    </source>
</evidence>
<keyword evidence="1" id="KW-0812">Transmembrane</keyword>
<dbReference type="RefSeq" id="WP_313499935.1">
    <property type="nucleotide sequence ID" value="NZ_CP134879.1"/>
</dbReference>
<keyword evidence="4" id="KW-1185">Reference proteome</keyword>
<dbReference type="EMBL" id="CP134880">
    <property type="protein sequence ID" value="WNM28081.1"/>
    <property type="molecule type" value="Genomic_DNA"/>
</dbReference>
<feature type="transmembrane region" description="Helical" evidence="1">
    <location>
        <begin position="26"/>
        <end position="46"/>
    </location>
</feature>
<organism evidence="2 4">
    <name type="scientific">Demequina capsici</name>
    <dbReference type="NCBI Taxonomy" id="3075620"/>
    <lineage>
        <taxon>Bacteria</taxon>
        <taxon>Bacillati</taxon>
        <taxon>Actinomycetota</taxon>
        <taxon>Actinomycetes</taxon>
        <taxon>Micrococcales</taxon>
        <taxon>Demequinaceae</taxon>
        <taxon>Demequina</taxon>
    </lineage>
</organism>
<reference evidence="2 4" key="1">
    <citation type="submission" date="2023-09" db="EMBL/GenBank/DDBJ databases">
        <title>Demequina sp. a novel bacteria isolated from Capsicum annuum.</title>
        <authorList>
            <person name="Humaira Z."/>
            <person name="Lee J."/>
            <person name="Cho D."/>
        </authorList>
    </citation>
    <scope>NUCLEOTIDE SEQUENCE [LARGE SCALE GENOMIC DNA]</scope>
    <source>
        <strain evidence="2 4">OYTSA14</strain>
        <strain evidence="3">PMTSA13</strain>
    </source>
</reference>
<dbReference type="Proteomes" id="UP001303408">
    <property type="component" value="Chromosome"/>
</dbReference>
<sequence length="63" mass="6860">MISIAVLLLVVAVVVALMPDTWLESSPGLFVGMCLGSALTTLYYSWRDYRRRSARPDSADPGA</sequence>
<keyword evidence="1" id="KW-0472">Membrane</keyword>
<dbReference type="AlphaFoldDB" id="A0AA96F852"/>
<dbReference type="EMBL" id="CP134879">
    <property type="protein sequence ID" value="WNM25177.1"/>
    <property type="molecule type" value="Genomic_DNA"/>
</dbReference>
<evidence type="ECO:0000313" key="2">
    <source>
        <dbReference type="EMBL" id="WNM25177.1"/>
    </source>
</evidence>